<dbReference type="Proteomes" id="UP000179786">
    <property type="component" value="Unassembled WGS sequence"/>
</dbReference>
<protein>
    <recommendedName>
        <fullName evidence="3">Winged helix-turn-helix domain-containing protein</fullName>
    </recommendedName>
</protein>
<dbReference type="Pfam" id="PF06224">
    <property type="entry name" value="AlkZ-like"/>
    <property type="match status" value="1"/>
</dbReference>
<sequence>MESFEQLRRITLAKQGLLSEVEPDDGLQATKLVIEHLGYVQIDTLSVVERAHNHVLWSRVPSYNPDYLNQLITEQSIFEYWYHAAAYLPMQDYRYALIQMNSIRNGENRYFQSTQTKMMKDVLVQVKSEGPLRLRDIDKKGGSEGSWWSYGPGKRAVENLFMRGELMVCKRNGMEKVYDLPERCLPSSLDLSTPSLSEYAEYLFNTTKRAHGVFNWKQLVHLRPGKPLRETMRQLLNDHIQTGDITVVKHGKGKELYVDTQTFEQPIACKNLVKILSPFDNLVIHRERLSELFGFDYKIECYVAQDKRKYGYFCLPILFGDQLVGRVDCKAHRSEQRFEVLSLHLEDLKFDREEFFSLLIKELEKFAGFNGCPILDKKVVDKSYRKQLALSA</sequence>
<evidence type="ECO:0000313" key="2">
    <source>
        <dbReference type="Proteomes" id="UP000179786"/>
    </source>
</evidence>
<dbReference type="EMBL" id="MKJU01000006">
    <property type="protein sequence ID" value="OHU92765.1"/>
    <property type="molecule type" value="Genomic_DNA"/>
</dbReference>
<gene>
    <name evidence="1" type="ORF">BET10_04755</name>
</gene>
<organism evidence="1 2">
    <name type="scientific">Pseudoalteromonas amylolytica</name>
    <dbReference type="NCBI Taxonomy" id="1859457"/>
    <lineage>
        <taxon>Bacteria</taxon>
        <taxon>Pseudomonadati</taxon>
        <taxon>Pseudomonadota</taxon>
        <taxon>Gammaproteobacteria</taxon>
        <taxon>Alteromonadales</taxon>
        <taxon>Pseudoalteromonadaceae</taxon>
        <taxon>Pseudoalteromonas</taxon>
    </lineage>
</organism>
<keyword evidence="2" id="KW-1185">Reference proteome</keyword>
<dbReference type="RefSeq" id="WP_070983325.1">
    <property type="nucleotide sequence ID" value="NZ_MKJU01000006.1"/>
</dbReference>
<name>A0A1S1MV57_9GAMM</name>
<dbReference type="AlphaFoldDB" id="A0A1S1MV57"/>
<dbReference type="PANTHER" id="PTHR30528:SF0">
    <property type="entry name" value="CYTOPLASMIC PROTEIN"/>
    <property type="match status" value="1"/>
</dbReference>
<proteinExistence type="predicted"/>
<dbReference type="InterPro" id="IPR009351">
    <property type="entry name" value="AlkZ-like"/>
</dbReference>
<dbReference type="OrthoDB" id="9787207at2"/>
<comment type="caution">
    <text evidence="1">The sequence shown here is derived from an EMBL/GenBank/DDBJ whole genome shotgun (WGS) entry which is preliminary data.</text>
</comment>
<dbReference type="STRING" id="1859457.BET10_04755"/>
<evidence type="ECO:0000313" key="1">
    <source>
        <dbReference type="EMBL" id="OHU92765.1"/>
    </source>
</evidence>
<reference evidence="1 2" key="1">
    <citation type="submission" date="2016-09" db="EMBL/GenBank/DDBJ databases">
        <title>Pseudoalteromonas amylolytica sp. nov., isolated from the surface seawater.</title>
        <authorList>
            <person name="Wu Y.-H."/>
            <person name="Cheng H."/>
            <person name="Jin X.-B."/>
            <person name="Wang C.-S."/>
            <person name="Xu X.-W."/>
        </authorList>
    </citation>
    <scope>NUCLEOTIDE SEQUENCE [LARGE SCALE GENOMIC DNA]</scope>
    <source>
        <strain evidence="1 2">JW1</strain>
    </source>
</reference>
<evidence type="ECO:0008006" key="3">
    <source>
        <dbReference type="Google" id="ProtNLM"/>
    </source>
</evidence>
<accession>A0A1S1MV57</accession>
<dbReference type="PANTHER" id="PTHR30528">
    <property type="entry name" value="CYTOPLASMIC PROTEIN"/>
    <property type="match status" value="1"/>
</dbReference>